<proteinExistence type="predicted"/>
<sequence>MADKKAHQAFAEYLRDQAEWRLEKYLEHGDRRNLTCAVGLEELAVFILALPTEEGRLARLDALLRLSQFGFPWFWSRDDGRRPGAAESPEVLIANFRYEDPDRECDVFLTELVKATEAEAEELVESLAPALAPTLLAEGA</sequence>
<reference evidence="1" key="1">
    <citation type="submission" date="2020-10" db="EMBL/GenBank/DDBJ databases">
        <title>Ca. Dormibacterota MAGs.</title>
        <authorList>
            <person name="Montgomery K."/>
        </authorList>
    </citation>
    <scope>NUCLEOTIDE SEQUENCE [LARGE SCALE GENOMIC DNA]</scope>
    <source>
        <strain evidence="1">SC8812_S17_10</strain>
    </source>
</reference>
<dbReference type="EMBL" id="JAEKNR010000138">
    <property type="protein sequence ID" value="MBJ7599068.1"/>
    <property type="molecule type" value="Genomic_DNA"/>
</dbReference>
<comment type="caution">
    <text evidence="1">The sequence shown here is derived from an EMBL/GenBank/DDBJ whole genome shotgun (WGS) entry which is preliminary data.</text>
</comment>
<dbReference type="AlphaFoldDB" id="A0A934K9I8"/>
<keyword evidence="2" id="KW-1185">Reference proteome</keyword>
<name>A0A934K9I8_9BACT</name>
<dbReference type="RefSeq" id="WP_338202443.1">
    <property type="nucleotide sequence ID" value="NZ_JAEKNR010000138.1"/>
</dbReference>
<evidence type="ECO:0000313" key="2">
    <source>
        <dbReference type="Proteomes" id="UP000612893"/>
    </source>
</evidence>
<evidence type="ECO:0000313" key="1">
    <source>
        <dbReference type="EMBL" id="MBJ7599068.1"/>
    </source>
</evidence>
<gene>
    <name evidence="1" type="ORF">JF922_13430</name>
</gene>
<protein>
    <submittedName>
        <fullName evidence="1">Uncharacterized protein</fullName>
    </submittedName>
</protein>
<dbReference type="Proteomes" id="UP000612893">
    <property type="component" value="Unassembled WGS sequence"/>
</dbReference>
<organism evidence="1 2">
    <name type="scientific">Candidatus Nephthysia bennettiae</name>
    <dbReference type="NCBI Taxonomy" id="3127016"/>
    <lineage>
        <taxon>Bacteria</taxon>
        <taxon>Bacillati</taxon>
        <taxon>Candidatus Dormiibacterota</taxon>
        <taxon>Candidatus Dormibacteria</taxon>
        <taxon>Candidatus Dormibacterales</taxon>
        <taxon>Candidatus Dormibacteraceae</taxon>
        <taxon>Candidatus Nephthysia</taxon>
    </lineage>
</organism>
<accession>A0A934K9I8</accession>